<dbReference type="EMBL" id="PXWF02000145">
    <property type="protein sequence ID" value="PWF48754.1"/>
    <property type="molecule type" value="Genomic_DNA"/>
</dbReference>
<accession>A0A2U2HMK4</accession>
<name>A0A2U2HMK4_9BURK</name>
<feature type="compositionally biased region" description="Gly residues" evidence="1">
    <location>
        <begin position="18"/>
        <end position="29"/>
    </location>
</feature>
<keyword evidence="3" id="KW-1185">Reference proteome</keyword>
<gene>
    <name evidence="2" type="ORF">C7C56_010195</name>
</gene>
<dbReference type="RefSeq" id="WP_106757321.1">
    <property type="nucleotide sequence ID" value="NZ_PXWF02000145.1"/>
</dbReference>
<feature type="compositionally biased region" description="Pro residues" evidence="1">
    <location>
        <begin position="36"/>
        <end position="59"/>
    </location>
</feature>
<evidence type="ECO:0008006" key="4">
    <source>
        <dbReference type="Google" id="ProtNLM"/>
    </source>
</evidence>
<organism evidence="2 3">
    <name type="scientific">Massilia glaciei</name>
    <dbReference type="NCBI Taxonomy" id="1524097"/>
    <lineage>
        <taxon>Bacteria</taxon>
        <taxon>Pseudomonadati</taxon>
        <taxon>Pseudomonadota</taxon>
        <taxon>Betaproteobacteria</taxon>
        <taxon>Burkholderiales</taxon>
        <taxon>Oxalobacteraceae</taxon>
        <taxon>Telluria group</taxon>
        <taxon>Massilia</taxon>
    </lineage>
</organism>
<dbReference type="Proteomes" id="UP000241421">
    <property type="component" value="Unassembled WGS sequence"/>
</dbReference>
<sequence>QGEPAILALVDRARLIGGDGEAMGAGGQVFGTRDWNPPPPPEAQPPQAPQPAPTPSAPPLPFAYIGKALGDGAWEVFLARGDQTHIVRTKTVIEGTYRVDAIAPPVMTLTYLPLNQVQQLNIGVPD</sequence>
<feature type="region of interest" description="Disordered" evidence="1">
    <location>
        <begin position="18"/>
        <end position="59"/>
    </location>
</feature>
<comment type="caution">
    <text evidence="2">The sequence shown here is derived from an EMBL/GenBank/DDBJ whole genome shotgun (WGS) entry which is preliminary data.</text>
</comment>
<evidence type="ECO:0000313" key="2">
    <source>
        <dbReference type="EMBL" id="PWF48754.1"/>
    </source>
</evidence>
<evidence type="ECO:0000313" key="3">
    <source>
        <dbReference type="Proteomes" id="UP000241421"/>
    </source>
</evidence>
<dbReference type="AlphaFoldDB" id="A0A2U2HMK4"/>
<protein>
    <recommendedName>
        <fullName evidence="4">Secretion system X translation initiation factor</fullName>
    </recommendedName>
</protein>
<evidence type="ECO:0000256" key="1">
    <source>
        <dbReference type="SAM" id="MobiDB-lite"/>
    </source>
</evidence>
<feature type="non-terminal residue" evidence="2">
    <location>
        <position position="1"/>
    </location>
</feature>
<proteinExistence type="predicted"/>
<reference evidence="2 3" key="1">
    <citation type="submission" date="2018-04" db="EMBL/GenBank/DDBJ databases">
        <title>Massilia violaceinigra sp. nov., a novel purple-pigmented bacterium isolated from Tianshan glacier, Xinjiang, China.</title>
        <authorList>
            <person name="Wang H."/>
        </authorList>
    </citation>
    <scope>NUCLEOTIDE SEQUENCE [LARGE SCALE GENOMIC DNA]</scope>
    <source>
        <strain evidence="2 3">B448-2</strain>
    </source>
</reference>